<dbReference type="PANTHER" id="PTHR46780">
    <property type="entry name" value="PROTEIN EVA-1"/>
    <property type="match status" value="1"/>
</dbReference>
<dbReference type="InterPro" id="IPR000922">
    <property type="entry name" value="Lectin_gal-bd_dom"/>
</dbReference>
<dbReference type="Pfam" id="PF02140">
    <property type="entry name" value="SUEL_Lectin"/>
    <property type="match status" value="2"/>
</dbReference>
<feature type="domain" description="SUEL-type lectin" evidence="5">
    <location>
        <begin position="124"/>
        <end position="209"/>
    </location>
</feature>
<keyword evidence="2" id="KW-0430">Lectin</keyword>
<sequence length="228" mass="25259">MQGQTFIRLIALIVLCHNGIEGKRYAECEGETGHLSCGWGFIKVISASYGRSNRDTCSSGRPPSQLSNPQCHQHQSLRIMSDRCNGMSSCAVPVTNSVFSDPCVGTYKYLDISYTCHPAKRSVTCEHNQNVISCDTGSLFIHHANYGRRDLLTCPHEHATTPNCYHSQTDYLRGRCHGKTSCQLNASNTVFSDPCRGVNKYLEVTHSCTPSCEYTNMGIFHLWPTGGL</sequence>
<dbReference type="CDD" id="cd22836">
    <property type="entry name" value="Gal_Rha_Lectin_RBL_rpt2"/>
    <property type="match status" value="1"/>
</dbReference>
<dbReference type="GO" id="GO:0030246">
    <property type="term" value="F:carbohydrate binding"/>
    <property type="evidence" value="ECO:0007669"/>
    <property type="project" value="UniProtKB-KW"/>
</dbReference>
<gene>
    <name evidence="6" type="ORF">AALO_G00054720</name>
</gene>
<accession>A0AAV6H4R2</accession>
<protein>
    <recommendedName>
        <fullName evidence="5">SUEL-type lectin domain-containing protein</fullName>
    </recommendedName>
</protein>
<keyword evidence="1" id="KW-0348">Hemagglutinin</keyword>
<evidence type="ECO:0000313" key="6">
    <source>
        <dbReference type="EMBL" id="KAG5282323.1"/>
    </source>
</evidence>
<evidence type="ECO:0000256" key="4">
    <source>
        <dbReference type="SAM" id="SignalP"/>
    </source>
</evidence>
<dbReference type="InterPro" id="IPR043159">
    <property type="entry name" value="Lectin_gal-bd_sf"/>
</dbReference>
<keyword evidence="4" id="KW-0732">Signal</keyword>
<dbReference type="PROSITE" id="PS50228">
    <property type="entry name" value="SUEL_LECTIN"/>
    <property type="match status" value="2"/>
</dbReference>
<feature type="signal peptide" evidence="4">
    <location>
        <begin position="1"/>
        <end position="22"/>
    </location>
</feature>
<evidence type="ECO:0000256" key="3">
    <source>
        <dbReference type="ARBA" id="ARBA00022737"/>
    </source>
</evidence>
<dbReference type="Gene3D" id="2.60.120.740">
    <property type="match status" value="2"/>
</dbReference>
<proteinExistence type="predicted"/>
<feature type="chain" id="PRO_5043675189" description="SUEL-type lectin domain-containing protein" evidence="4">
    <location>
        <begin position="23"/>
        <end position="228"/>
    </location>
</feature>
<keyword evidence="3" id="KW-0677">Repeat</keyword>
<dbReference type="FunFam" id="2.60.120.740:FF:000003">
    <property type="entry name" value="Protein eva-1 homolog C"/>
    <property type="match status" value="1"/>
</dbReference>
<reference evidence="6" key="1">
    <citation type="submission" date="2020-10" db="EMBL/GenBank/DDBJ databases">
        <title>Chromosome-scale genome assembly of the Allis shad, Alosa alosa.</title>
        <authorList>
            <person name="Margot Z."/>
            <person name="Christophe K."/>
            <person name="Cabau C."/>
            <person name="Louis A."/>
            <person name="Berthelot C."/>
            <person name="Parey E."/>
            <person name="Roest Crollius H."/>
            <person name="Montfort J."/>
            <person name="Robinson-Rechavi M."/>
            <person name="Bucao C."/>
            <person name="Bouchez O."/>
            <person name="Gislard M."/>
            <person name="Lluch J."/>
            <person name="Milhes M."/>
            <person name="Lampietro C."/>
            <person name="Lopez Roques C."/>
            <person name="Donnadieu C."/>
            <person name="Braasch I."/>
            <person name="Desvignes T."/>
            <person name="Postlethwait J."/>
            <person name="Bobe J."/>
            <person name="Guiguen Y."/>
        </authorList>
    </citation>
    <scope>NUCLEOTIDE SEQUENCE</scope>
    <source>
        <strain evidence="6">M-15738</strain>
        <tissue evidence="6">Blood</tissue>
    </source>
</reference>
<name>A0AAV6H4R2_9TELE</name>
<organism evidence="6 7">
    <name type="scientific">Alosa alosa</name>
    <name type="common">allis shad</name>
    <dbReference type="NCBI Taxonomy" id="278164"/>
    <lineage>
        <taxon>Eukaryota</taxon>
        <taxon>Metazoa</taxon>
        <taxon>Chordata</taxon>
        <taxon>Craniata</taxon>
        <taxon>Vertebrata</taxon>
        <taxon>Euteleostomi</taxon>
        <taxon>Actinopterygii</taxon>
        <taxon>Neopterygii</taxon>
        <taxon>Teleostei</taxon>
        <taxon>Clupei</taxon>
        <taxon>Clupeiformes</taxon>
        <taxon>Clupeoidei</taxon>
        <taxon>Clupeidae</taxon>
        <taxon>Alosa</taxon>
    </lineage>
</organism>
<keyword evidence="7" id="KW-1185">Reference proteome</keyword>
<evidence type="ECO:0000259" key="5">
    <source>
        <dbReference type="PROSITE" id="PS50228"/>
    </source>
</evidence>
<comment type="caution">
    <text evidence="6">The sequence shown here is derived from an EMBL/GenBank/DDBJ whole genome shotgun (WGS) entry which is preliminary data.</text>
</comment>
<dbReference type="Proteomes" id="UP000823561">
    <property type="component" value="Chromosome 4"/>
</dbReference>
<dbReference type="CDD" id="cd22827">
    <property type="entry name" value="Gal_Rha_Lectin_SUL-I-like"/>
    <property type="match status" value="1"/>
</dbReference>
<evidence type="ECO:0000313" key="7">
    <source>
        <dbReference type="Proteomes" id="UP000823561"/>
    </source>
</evidence>
<dbReference type="AlphaFoldDB" id="A0AAV6H4R2"/>
<evidence type="ECO:0000256" key="2">
    <source>
        <dbReference type="ARBA" id="ARBA00022734"/>
    </source>
</evidence>
<feature type="domain" description="SUEL-type lectin" evidence="5">
    <location>
        <begin position="27"/>
        <end position="117"/>
    </location>
</feature>
<dbReference type="EMBL" id="JADWDJ010000004">
    <property type="protein sequence ID" value="KAG5282323.1"/>
    <property type="molecule type" value="Genomic_DNA"/>
</dbReference>
<evidence type="ECO:0000256" key="1">
    <source>
        <dbReference type="ARBA" id="ARBA00022546"/>
    </source>
</evidence>